<evidence type="ECO:0000313" key="3">
    <source>
        <dbReference type="EMBL" id="PVY94235.1"/>
    </source>
</evidence>
<dbReference type="Pfam" id="PF00395">
    <property type="entry name" value="SLH"/>
    <property type="match status" value="1"/>
</dbReference>
<evidence type="ECO:0000259" key="2">
    <source>
        <dbReference type="PROSITE" id="PS51272"/>
    </source>
</evidence>
<proteinExistence type="predicted"/>
<feature type="chain" id="PRO_5039036567" evidence="1">
    <location>
        <begin position="23"/>
        <end position="317"/>
    </location>
</feature>
<sequence length="317" mass="35929">MKIKFSVALLSLLLLFSVLINASVDYKPINVKGEININDPNFILVEWENPENVLNDEKSGIISKVQLNIDYKIDDNKFVSENNGKIFSFDYNQKKATINPFAENELINAFNSRITLKLYYSYLKDGKEIKSVSFDTIELGHNSFIKGGRSWSKKDVNTASDLGLIVDSMKEDISKEISRYEFIKMLMRLDEHIGKHEFSSTYKFSDTDDVDVNNALNLGVVKGGWNNRFNGQSFLTKEAMSTIIYRYLKINDKLSGNETLNSNFVDLSDVSSWAKEAVTSLASRGIIKGDDKGLILPKFNVTREQAIVMVVRLLTIN</sequence>
<keyword evidence="4" id="KW-1185">Reference proteome</keyword>
<dbReference type="AlphaFoldDB" id="A0A2U1E2W0"/>
<dbReference type="Proteomes" id="UP000245793">
    <property type="component" value="Unassembled WGS sequence"/>
</dbReference>
<evidence type="ECO:0000256" key="1">
    <source>
        <dbReference type="SAM" id="SignalP"/>
    </source>
</evidence>
<feature type="signal peptide" evidence="1">
    <location>
        <begin position="1"/>
        <end position="22"/>
    </location>
</feature>
<comment type="caution">
    <text evidence="3">The sequence shown here is derived from an EMBL/GenBank/DDBJ whole genome shotgun (WGS) entry which is preliminary data.</text>
</comment>
<protein>
    <submittedName>
        <fullName evidence="3">S-layer family protein</fullName>
    </submittedName>
</protein>
<evidence type="ECO:0000313" key="4">
    <source>
        <dbReference type="Proteomes" id="UP000245793"/>
    </source>
</evidence>
<dbReference type="PROSITE" id="PS51272">
    <property type="entry name" value="SLH"/>
    <property type="match status" value="1"/>
</dbReference>
<reference evidence="3 4" key="1">
    <citation type="submission" date="2018-04" db="EMBL/GenBank/DDBJ databases">
        <title>Genomic Encyclopedia of Type Strains, Phase IV (KMG-IV): sequencing the most valuable type-strain genomes for metagenomic binning, comparative biology and taxonomic classification.</title>
        <authorList>
            <person name="Goeker M."/>
        </authorList>
    </citation>
    <scope>NUCLEOTIDE SEQUENCE [LARGE SCALE GENOMIC DNA]</scope>
    <source>
        <strain evidence="3 4">DSM 20705</strain>
    </source>
</reference>
<accession>A0A2U1E2W0</accession>
<dbReference type="EMBL" id="QEKV01000006">
    <property type="protein sequence ID" value="PVY94235.1"/>
    <property type="molecule type" value="Genomic_DNA"/>
</dbReference>
<organism evidence="3 4">
    <name type="scientific">Ezakiella coagulans</name>
    <dbReference type="NCBI Taxonomy" id="46507"/>
    <lineage>
        <taxon>Bacteria</taxon>
        <taxon>Bacillati</taxon>
        <taxon>Bacillota</taxon>
        <taxon>Tissierellia</taxon>
        <taxon>Ezakiella</taxon>
    </lineage>
</organism>
<name>A0A2U1E2W0_9FIRM</name>
<dbReference type="InterPro" id="IPR001119">
    <property type="entry name" value="SLH_dom"/>
</dbReference>
<feature type="domain" description="SLH" evidence="2">
    <location>
        <begin position="261"/>
        <end position="317"/>
    </location>
</feature>
<keyword evidence="1" id="KW-0732">Signal</keyword>
<gene>
    <name evidence="3" type="ORF">C7381_106108</name>
</gene>